<accession>A0A2P2L3Z8</accession>
<evidence type="ECO:0000313" key="1">
    <source>
        <dbReference type="EMBL" id="MBX12708.1"/>
    </source>
</evidence>
<dbReference type="AlphaFoldDB" id="A0A2P2L3Z8"/>
<dbReference type="EMBL" id="GGEC01032224">
    <property type="protein sequence ID" value="MBX12708.1"/>
    <property type="molecule type" value="Transcribed_RNA"/>
</dbReference>
<reference evidence="1" key="1">
    <citation type="submission" date="2018-02" db="EMBL/GenBank/DDBJ databases">
        <title>Rhizophora mucronata_Transcriptome.</title>
        <authorList>
            <person name="Meera S.P."/>
            <person name="Sreeshan A."/>
            <person name="Augustine A."/>
        </authorList>
    </citation>
    <scope>NUCLEOTIDE SEQUENCE</scope>
    <source>
        <tissue evidence="1">Leaf</tissue>
    </source>
</reference>
<protein>
    <submittedName>
        <fullName evidence="1">Uncharacterized protein</fullName>
    </submittedName>
</protein>
<name>A0A2P2L3Z8_RHIMU</name>
<sequence>MFMVNEMLPPTSQKNCHISRMHFLFIHLLL</sequence>
<proteinExistence type="predicted"/>
<organism evidence="1">
    <name type="scientific">Rhizophora mucronata</name>
    <name type="common">Asiatic mangrove</name>
    <dbReference type="NCBI Taxonomy" id="61149"/>
    <lineage>
        <taxon>Eukaryota</taxon>
        <taxon>Viridiplantae</taxon>
        <taxon>Streptophyta</taxon>
        <taxon>Embryophyta</taxon>
        <taxon>Tracheophyta</taxon>
        <taxon>Spermatophyta</taxon>
        <taxon>Magnoliopsida</taxon>
        <taxon>eudicotyledons</taxon>
        <taxon>Gunneridae</taxon>
        <taxon>Pentapetalae</taxon>
        <taxon>rosids</taxon>
        <taxon>fabids</taxon>
        <taxon>Malpighiales</taxon>
        <taxon>Rhizophoraceae</taxon>
        <taxon>Rhizophora</taxon>
    </lineage>
</organism>